<reference evidence="2" key="1">
    <citation type="submission" date="2021-07" db="EMBL/GenBank/DDBJ databases">
        <title>Candidatus Kaistella beijingensis sp. nov. isolated from a municipal wastewater treatment plant is involved in sludge foaming.</title>
        <authorList>
            <person name="Song Y."/>
            <person name="Liu S.-J."/>
        </authorList>
    </citation>
    <scope>NUCLEOTIDE SEQUENCE</scope>
    <source>
        <strain evidence="2">DSM 43998</strain>
    </source>
</reference>
<dbReference type="Gene3D" id="3.90.550.10">
    <property type="entry name" value="Spore Coat Polysaccharide Biosynthesis Protein SpsA, Chain A"/>
    <property type="match status" value="1"/>
</dbReference>
<evidence type="ECO:0000259" key="1">
    <source>
        <dbReference type="Pfam" id="PF00535"/>
    </source>
</evidence>
<dbReference type="RefSeq" id="WP_066466882.1">
    <property type="nucleotide sequence ID" value="NZ_CP079105.1"/>
</dbReference>
<organism evidence="2 3">
    <name type="scientific">Skermania pinensis</name>
    <dbReference type="NCBI Taxonomy" id="39122"/>
    <lineage>
        <taxon>Bacteria</taxon>
        <taxon>Bacillati</taxon>
        <taxon>Actinomycetota</taxon>
        <taxon>Actinomycetes</taxon>
        <taxon>Mycobacteriales</taxon>
        <taxon>Gordoniaceae</taxon>
        <taxon>Skermania</taxon>
    </lineage>
</organism>
<gene>
    <name evidence="2" type="primary">mftF</name>
    <name evidence="2" type="ORF">KV203_02215</name>
</gene>
<keyword evidence="3" id="KW-1185">Reference proteome</keyword>
<dbReference type="NCBIfam" id="TIGR03965">
    <property type="entry name" value="mycofact_glyco"/>
    <property type="match status" value="1"/>
</dbReference>
<dbReference type="PANTHER" id="PTHR43646:SF6">
    <property type="entry name" value="PRE-MYCOFACTOCIN GLYCOSYLTRANSFERASE"/>
    <property type="match status" value="1"/>
</dbReference>
<dbReference type="InterPro" id="IPR001173">
    <property type="entry name" value="Glyco_trans_2-like"/>
</dbReference>
<name>A0ABX8SCE5_9ACTN</name>
<dbReference type="EMBL" id="CP079105">
    <property type="protein sequence ID" value="QXQ14270.1"/>
    <property type="molecule type" value="Genomic_DNA"/>
</dbReference>
<sequence>MTERPVRRFAQGYTVRVRADVQRSDDGLLLGGSPIRAMRLAPAARILLADGRLRVSDARTDALTGRLLDGNLADPVLGPATPRPAELTVVLPVRDRPQQLARTLSGLIGLACIVVDDASRDPGAVAAVAARFHVELVSLPVNQGPAAARNAGLRRVRTPYVAFVDSDVAVDATTLLRLARHFADDRLALVGPLLRGRPATERANWFERYDMRVSSLTLGDRPCSVRPGAAVAWLPSACLVARTDYLGAGFTESLRVAEDVDLVWRLVDAGYAVRYDPAEMAEHDTRRTLREWLGRKFVYGTGGAELAARHGRTGAPAVLSGPAAATAAALLIRHRWAAPLVAVGLALDIRSLIRRLPDTPDRPQLAIRLAVRSLGWAVRQEAALLLRHWWPATLLAAMPSPAVRRAVGSALVIDVLVARIEHPTMRYAPVSRRLDDLAYGAGLWAGAIRHRDVTCLLPRRPGARK</sequence>
<dbReference type="PANTHER" id="PTHR43646">
    <property type="entry name" value="GLYCOSYLTRANSFERASE"/>
    <property type="match status" value="1"/>
</dbReference>
<proteinExistence type="predicted"/>
<evidence type="ECO:0000313" key="2">
    <source>
        <dbReference type="EMBL" id="QXQ14270.1"/>
    </source>
</evidence>
<dbReference type="Proteomes" id="UP000887023">
    <property type="component" value="Chromosome"/>
</dbReference>
<dbReference type="InterPro" id="IPR029044">
    <property type="entry name" value="Nucleotide-diphossugar_trans"/>
</dbReference>
<feature type="domain" description="Glycosyltransferase 2-like" evidence="1">
    <location>
        <begin position="88"/>
        <end position="205"/>
    </location>
</feature>
<accession>A0ABX8SCE5</accession>
<dbReference type="InterPro" id="IPR023981">
    <property type="entry name" value="MftF"/>
</dbReference>
<dbReference type="SUPFAM" id="SSF53448">
    <property type="entry name" value="Nucleotide-diphospho-sugar transferases"/>
    <property type="match status" value="1"/>
</dbReference>
<evidence type="ECO:0000313" key="3">
    <source>
        <dbReference type="Proteomes" id="UP000887023"/>
    </source>
</evidence>
<dbReference type="Pfam" id="PF00535">
    <property type="entry name" value="Glycos_transf_2"/>
    <property type="match status" value="1"/>
</dbReference>
<protein>
    <submittedName>
        <fullName evidence="2">Mycofactocin biosynthesis glycosyltransferase MftF</fullName>
    </submittedName>
</protein>